<comment type="caution">
    <text evidence="3">The sequence shown here is derived from an EMBL/GenBank/DDBJ whole genome shotgun (WGS) entry which is preliminary data.</text>
</comment>
<proteinExistence type="inferred from homology"/>
<sequence>MENSILTELHKCNSNLSLEVGSYEALWDQGDFIGYAKLAKMFENGCKHPSNFIAAEIAEKYYSEVMKRVTSANINHFGVTMRGSQNYQTSFLDAQSPLEIIYYQGFWDLVCTPCVAIIGTRQPSEAGVRRTQKLTQGLVEKGFTIVSGLAAGIDTVAHQTAIKFNGKTIGVIGTPLSVFYPKENKDLQQKIAQEHLIISQVPFIKYEKQNLKTKRFYFLERNKTMSVLTKATIIVEAGETSGTLVQAEAALKQKRKLFILQNNFENPKLTWPLKFKQKGAVCIKNFDDVFENLKQ</sequence>
<dbReference type="PANTHER" id="PTHR43022">
    <property type="entry name" value="PROTEIN SMF"/>
    <property type="match status" value="1"/>
</dbReference>
<comment type="similarity">
    <text evidence="1">Belongs to the DprA/Smf family.</text>
</comment>
<feature type="domain" description="Smf/DprA SLOG" evidence="2">
    <location>
        <begin position="80"/>
        <end position="293"/>
    </location>
</feature>
<name>A0A369KQ91_9BACT</name>
<accession>A0A369KQ91</accession>
<dbReference type="GO" id="GO:0009294">
    <property type="term" value="P:DNA-mediated transformation"/>
    <property type="evidence" value="ECO:0007669"/>
    <property type="project" value="InterPro"/>
</dbReference>
<dbReference type="Pfam" id="PF02481">
    <property type="entry name" value="DNA_processg_A"/>
    <property type="match status" value="1"/>
</dbReference>
<evidence type="ECO:0000256" key="1">
    <source>
        <dbReference type="ARBA" id="ARBA00006525"/>
    </source>
</evidence>
<evidence type="ECO:0000259" key="2">
    <source>
        <dbReference type="Pfam" id="PF02481"/>
    </source>
</evidence>
<evidence type="ECO:0000313" key="4">
    <source>
        <dbReference type="Proteomes" id="UP000253934"/>
    </source>
</evidence>
<dbReference type="AlphaFoldDB" id="A0A369KQ91"/>
<dbReference type="SUPFAM" id="SSF102405">
    <property type="entry name" value="MCP/YpsA-like"/>
    <property type="match status" value="1"/>
</dbReference>
<dbReference type="PANTHER" id="PTHR43022:SF1">
    <property type="entry name" value="PROTEIN SMF"/>
    <property type="match status" value="1"/>
</dbReference>
<keyword evidence="4" id="KW-1185">Reference proteome</keyword>
<dbReference type="EMBL" id="QOVW01000027">
    <property type="protein sequence ID" value="RDB36781.1"/>
    <property type="molecule type" value="Genomic_DNA"/>
</dbReference>
<evidence type="ECO:0000313" key="3">
    <source>
        <dbReference type="EMBL" id="RDB36781.1"/>
    </source>
</evidence>
<dbReference type="InterPro" id="IPR003488">
    <property type="entry name" value="DprA"/>
</dbReference>
<dbReference type="Proteomes" id="UP000253934">
    <property type="component" value="Unassembled WGS sequence"/>
</dbReference>
<reference evidence="3" key="1">
    <citation type="submission" date="2018-04" db="EMBL/GenBank/DDBJ databases">
        <title>Draft genome sequence of the Candidatus Spirobacillus cienkowskii, a pathogen of freshwater Daphnia species, reconstructed from hemolymph metagenomic reads.</title>
        <authorList>
            <person name="Bresciani L."/>
            <person name="Lemos L.N."/>
            <person name="Wale N."/>
            <person name="Lin J.Y."/>
            <person name="Fernandes G.R."/>
            <person name="Duffy M.A."/>
            <person name="Rodrigues J.M."/>
        </authorList>
    </citation>
    <scope>NUCLEOTIDE SEQUENCE [LARGE SCALE GENOMIC DNA]</scope>
    <source>
        <strain evidence="3">Binning01</strain>
    </source>
</reference>
<dbReference type="Gene3D" id="3.40.50.450">
    <property type="match status" value="1"/>
</dbReference>
<protein>
    <submittedName>
        <fullName evidence="3">DNA-processing protein DprA</fullName>
    </submittedName>
</protein>
<dbReference type="RefSeq" id="WP_338635763.1">
    <property type="nucleotide sequence ID" value="NZ_CP146516.1"/>
</dbReference>
<organism evidence="3 4">
    <name type="scientific">Spirobacillus cienkowskii</name>
    <dbReference type="NCBI Taxonomy" id="495820"/>
    <lineage>
        <taxon>Bacteria</taxon>
        <taxon>Pseudomonadati</taxon>
        <taxon>Bdellovibrionota</taxon>
        <taxon>Oligoflexia</taxon>
        <taxon>Silvanigrellales</taxon>
        <taxon>Spirobacillus</taxon>
    </lineage>
</organism>
<dbReference type="InterPro" id="IPR057666">
    <property type="entry name" value="DrpA_SLOG"/>
</dbReference>
<gene>
    <name evidence="3" type="ORF">DCC88_03370</name>
</gene>